<accession>A0A1H4J036</accession>
<dbReference type="Proteomes" id="UP000182409">
    <property type="component" value="Unassembled WGS sequence"/>
</dbReference>
<evidence type="ECO:0000313" key="5">
    <source>
        <dbReference type="Proteomes" id="UP000182409"/>
    </source>
</evidence>
<evidence type="ECO:0000256" key="1">
    <source>
        <dbReference type="ARBA" id="ARBA00022553"/>
    </source>
</evidence>
<name>A0A1H4J036_9BACT</name>
<dbReference type="InterPro" id="IPR011006">
    <property type="entry name" value="CheY-like_superfamily"/>
</dbReference>
<dbReference type="EMBL" id="FNSD01000001">
    <property type="protein sequence ID" value="SEB39613.1"/>
    <property type="molecule type" value="Genomic_DNA"/>
</dbReference>
<dbReference type="PANTHER" id="PTHR44591:SF3">
    <property type="entry name" value="RESPONSE REGULATORY DOMAIN-CONTAINING PROTEIN"/>
    <property type="match status" value="1"/>
</dbReference>
<dbReference type="SUPFAM" id="SSF52172">
    <property type="entry name" value="CheY-like"/>
    <property type="match status" value="1"/>
</dbReference>
<sequence>MDNALDEALQQASKCKVALACIGLRYTVVSTYLERAGLVALLRGLRKEYPAAMMGADLPTGAGMDIFVVDDERIIAETLAIILRNHGYSAETFFSAEHALASIGKSPRLLLTDFRMGRMSGIDLAMEAHSRIDCSVILFSSDLQECDREWQMLQKRDSRCTLLRKPLHPARLLQQVRLSLSTEPRLGLHVS</sequence>
<organism evidence="4 5">
    <name type="scientific">Terriglobus roseus</name>
    <dbReference type="NCBI Taxonomy" id="392734"/>
    <lineage>
        <taxon>Bacteria</taxon>
        <taxon>Pseudomonadati</taxon>
        <taxon>Acidobacteriota</taxon>
        <taxon>Terriglobia</taxon>
        <taxon>Terriglobales</taxon>
        <taxon>Acidobacteriaceae</taxon>
        <taxon>Terriglobus</taxon>
    </lineage>
</organism>
<dbReference type="GO" id="GO:0000160">
    <property type="term" value="P:phosphorelay signal transduction system"/>
    <property type="evidence" value="ECO:0007669"/>
    <property type="project" value="InterPro"/>
</dbReference>
<proteinExistence type="predicted"/>
<dbReference type="AlphaFoldDB" id="A0A1H4J036"/>
<dbReference type="InterPro" id="IPR050595">
    <property type="entry name" value="Bact_response_regulator"/>
</dbReference>
<dbReference type="SMART" id="SM00448">
    <property type="entry name" value="REC"/>
    <property type="match status" value="1"/>
</dbReference>
<dbReference type="PANTHER" id="PTHR44591">
    <property type="entry name" value="STRESS RESPONSE REGULATOR PROTEIN 1"/>
    <property type="match status" value="1"/>
</dbReference>
<evidence type="ECO:0000259" key="3">
    <source>
        <dbReference type="PROSITE" id="PS50110"/>
    </source>
</evidence>
<feature type="domain" description="Response regulatory" evidence="3">
    <location>
        <begin position="65"/>
        <end position="180"/>
    </location>
</feature>
<dbReference type="CDD" id="cd00156">
    <property type="entry name" value="REC"/>
    <property type="match status" value="1"/>
</dbReference>
<dbReference type="OrthoDB" id="9800897at2"/>
<protein>
    <submittedName>
        <fullName evidence="4">Response regulator receiver domain-containing protein</fullName>
    </submittedName>
</protein>
<feature type="modified residue" description="4-aspartylphosphate" evidence="2">
    <location>
        <position position="113"/>
    </location>
</feature>
<dbReference type="Pfam" id="PF00072">
    <property type="entry name" value="Response_reg"/>
    <property type="match status" value="1"/>
</dbReference>
<evidence type="ECO:0000256" key="2">
    <source>
        <dbReference type="PROSITE-ProRule" id="PRU00169"/>
    </source>
</evidence>
<evidence type="ECO:0000313" key="4">
    <source>
        <dbReference type="EMBL" id="SEB39613.1"/>
    </source>
</evidence>
<dbReference type="PROSITE" id="PS50110">
    <property type="entry name" value="RESPONSE_REGULATORY"/>
    <property type="match status" value="1"/>
</dbReference>
<keyword evidence="1 2" id="KW-0597">Phosphoprotein</keyword>
<dbReference type="InterPro" id="IPR001789">
    <property type="entry name" value="Sig_transdc_resp-reg_receiver"/>
</dbReference>
<dbReference type="Gene3D" id="3.40.50.2300">
    <property type="match status" value="1"/>
</dbReference>
<gene>
    <name evidence="4" type="ORF">SAMN05443244_0249</name>
</gene>
<reference evidence="4 5" key="1">
    <citation type="submission" date="2016-10" db="EMBL/GenBank/DDBJ databases">
        <authorList>
            <person name="de Groot N.N."/>
        </authorList>
    </citation>
    <scope>NUCLEOTIDE SEQUENCE [LARGE SCALE GENOMIC DNA]</scope>
    <source>
        <strain evidence="4 5">AB35.6</strain>
    </source>
</reference>